<evidence type="ECO:0000313" key="11">
    <source>
        <dbReference type="RefSeq" id="XP_033364941.1"/>
    </source>
</evidence>
<evidence type="ECO:0000313" key="8">
    <source>
        <dbReference type="Proteomes" id="UP000504631"/>
    </source>
</evidence>
<dbReference type="InterPro" id="IPR036508">
    <property type="entry name" value="Chitin-bd_dom_sf"/>
</dbReference>
<dbReference type="PROSITE" id="PS50940">
    <property type="entry name" value="CHIT_BIND_II"/>
    <property type="match status" value="3"/>
</dbReference>
<proteinExistence type="predicted"/>
<dbReference type="Proteomes" id="UP000504631">
    <property type="component" value="Unplaced"/>
</dbReference>
<reference evidence="9 10" key="1">
    <citation type="submission" date="2025-04" db="UniProtKB">
        <authorList>
            <consortium name="RefSeq"/>
        </authorList>
    </citation>
    <scope>IDENTIFICATION</scope>
    <source>
        <tissue evidence="9 10">Muscle</tissue>
    </source>
</reference>
<gene>
    <name evidence="9 10 11" type="primary">LOC117242423</name>
</gene>
<keyword evidence="3" id="KW-0677">Repeat</keyword>
<dbReference type="PANTHER" id="PTHR23301:SF98">
    <property type="entry name" value="CHITIN-BINDING TYPE-2 DOMAIN-CONTAINING PROTEIN-RELATED"/>
    <property type="match status" value="1"/>
</dbReference>
<dbReference type="InterPro" id="IPR002557">
    <property type="entry name" value="Chitin-bd_dom"/>
</dbReference>
<dbReference type="GO" id="GO:0005576">
    <property type="term" value="C:extracellular region"/>
    <property type="evidence" value="ECO:0007669"/>
    <property type="project" value="InterPro"/>
</dbReference>
<dbReference type="InterPro" id="IPR051940">
    <property type="entry name" value="Chitin_bind-dev_reg"/>
</dbReference>
<keyword evidence="1" id="KW-0147">Chitin-binding</keyword>
<feature type="domain" description="Chitin-binding type-2" evidence="7">
    <location>
        <begin position="27"/>
        <end position="85"/>
    </location>
</feature>
<evidence type="ECO:0000256" key="2">
    <source>
        <dbReference type="ARBA" id="ARBA00022729"/>
    </source>
</evidence>
<evidence type="ECO:0000313" key="10">
    <source>
        <dbReference type="RefSeq" id="XP_033364940.1"/>
    </source>
</evidence>
<sequence length="244" mass="27120">MTITTTTVRLLIACGVLGFASSASVHKDSCPEKNGRFSVPSQCDAYIECIDGIPEHKLCPEGLLFNPNVRFAYPCEYPAGVNCDGRPNRQTPQPTDDCPHQYGFFKIGDQQNCGKFMSCVEGRAHVFHCPEGLAFNSESYRCDWPDQVPDCDVESFLGLRCPSDPNDENRLYKFEFYASPYDCQRYFVCVNGRPRLQVCEEGKAFSQLENTCLPAHNVSGCEPLGLPHEKKKIPLIGTVIEGGS</sequence>
<dbReference type="KEGG" id="bvk:117242423"/>
<keyword evidence="4" id="KW-1015">Disulfide bond</keyword>
<dbReference type="Pfam" id="PF01607">
    <property type="entry name" value="CBM_14"/>
    <property type="match status" value="3"/>
</dbReference>
<accession>A0A6J3LLZ5</accession>
<dbReference type="PANTHER" id="PTHR23301">
    <property type="entry name" value="CHITIN BINDING PERITROPHIN-A"/>
    <property type="match status" value="1"/>
</dbReference>
<feature type="signal peptide" evidence="6">
    <location>
        <begin position="1"/>
        <end position="22"/>
    </location>
</feature>
<dbReference type="GO" id="GO:0008061">
    <property type="term" value="F:chitin binding"/>
    <property type="evidence" value="ECO:0007669"/>
    <property type="project" value="UniProtKB-KW"/>
</dbReference>
<dbReference type="SMART" id="SM00494">
    <property type="entry name" value="ChtBD2"/>
    <property type="match status" value="3"/>
</dbReference>
<evidence type="ECO:0000256" key="1">
    <source>
        <dbReference type="ARBA" id="ARBA00022669"/>
    </source>
</evidence>
<evidence type="ECO:0000313" key="9">
    <source>
        <dbReference type="RefSeq" id="XP_033364939.1"/>
    </source>
</evidence>
<dbReference type="RefSeq" id="XP_033364940.1">
    <property type="nucleotide sequence ID" value="XM_033509049.1"/>
</dbReference>
<evidence type="ECO:0000256" key="4">
    <source>
        <dbReference type="ARBA" id="ARBA00023157"/>
    </source>
</evidence>
<keyword evidence="5" id="KW-0325">Glycoprotein</keyword>
<dbReference type="Gene3D" id="2.170.140.10">
    <property type="entry name" value="Chitin binding domain"/>
    <property type="match status" value="3"/>
</dbReference>
<keyword evidence="2 6" id="KW-0732">Signal</keyword>
<dbReference type="AlphaFoldDB" id="A0A6J3LLZ5"/>
<protein>
    <submittedName>
        <fullName evidence="9 10">Protein obstructor-E-like</fullName>
    </submittedName>
</protein>
<name>A0A6J3LLZ5_9HYME</name>
<feature type="chain" id="PRO_5044643996" evidence="6">
    <location>
        <begin position="23"/>
        <end position="244"/>
    </location>
</feature>
<dbReference type="RefSeq" id="XP_033364939.1">
    <property type="nucleotide sequence ID" value="XM_033509048.1"/>
</dbReference>
<evidence type="ECO:0000256" key="3">
    <source>
        <dbReference type="ARBA" id="ARBA00022737"/>
    </source>
</evidence>
<organism evidence="8 9">
    <name type="scientific">Bombus vosnesenskii</name>
    <dbReference type="NCBI Taxonomy" id="207650"/>
    <lineage>
        <taxon>Eukaryota</taxon>
        <taxon>Metazoa</taxon>
        <taxon>Ecdysozoa</taxon>
        <taxon>Arthropoda</taxon>
        <taxon>Hexapoda</taxon>
        <taxon>Insecta</taxon>
        <taxon>Pterygota</taxon>
        <taxon>Neoptera</taxon>
        <taxon>Endopterygota</taxon>
        <taxon>Hymenoptera</taxon>
        <taxon>Apocrita</taxon>
        <taxon>Aculeata</taxon>
        <taxon>Apoidea</taxon>
        <taxon>Anthophila</taxon>
        <taxon>Apidae</taxon>
        <taxon>Bombus</taxon>
        <taxon>Pyrobombus</taxon>
    </lineage>
</organism>
<dbReference type="GeneID" id="117242423"/>
<dbReference type="RefSeq" id="XP_033364941.1">
    <property type="nucleotide sequence ID" value="XM_033509050.1"/>
</dbReference>
<evidence type="ECO:0000256" key="5">
    <source>
        <dbReference type="ARBA" id="ARBA00023180"/>
    </source>
</evidence>
<feature type="domain" description="Chitin-binding type-2" evidence="7">
    <location>
        <begin position="95"/>
        <end position="153"/>
    </location>
</feature>
<evidence type="ECO:0000256" key="6">
    <source>
        <dbReference type="SAM" id="SignalP"/>
    </source>
</evidence>
<dbReference type="SUPFAM" id="SSF57625">
    <property type="entry name" value="Invertebrate chitin-binding proteins"/>
    <property type="match status" value="3"/>
</dbReference>
<keyword evidence="8" id="KW-1185">Reference proteome</keyword>
<evidence type="ECO:0000259" key="7">
    <source>
        <dbReference type="PROSITE" id="PS50940"/>
    </source>
</evidence>
<feature type="domain" description="Chitin-binding type-2" evidence="7">
    <location>
        <begin position="158"/>
        <end position="223"/>
    </location>
</feature>